<evidence type="ECO:0000259" key="1">
    <source>
        <dbReference type="Pfam" id="PF17851"/>
    </source>
</evidence>
<dbReference type="Pfam" id="PF17851">
    <property type="entry name" value="GH43_C2"/>
    <property type="match status" value="1"/>
</dbReference>
<dbReference type="OrthoDB" id="408373at2759"/>
<dbReference type="RefSeq" id="XP_024321467.1">
    <property type="nucleotide sequence ID" value="XM_024471097.1"/>
</dbReference>
<dbReference type="SUPFAM" id="SSF49899">
    <property type="entry name" value="Concanavalin A-like lectins/glucanases"/>
    <property type="match status" value="1"/>
</dbReference>
<dbReference type="Gene3D" id="2.60.120.200">
    <property type="match status" value="1"/>
</dbReference>
<gene>
    <name evidence="2" type="ORF">VC83_07528</name>
</gene>
<dbReference type="InterPro" id="IPR013320">
    <property type="entry name" value="ConA-like_dom_sf"/>
</dbReference>
<evidence type="ECO:0000313" key="2">
    <source>
        <dbReference type="EMBL" id="OAF56170.1"/>
    </source>
</evidence>
<reference evidence="2" key="1">
    <citation type="submission" date="2016-03" db="EMBL/GenBank/DDBJ databases">
        <title>Updated assembly of Pseudogymnoascus destructans, the fungus causing white-nose syndrome of bats.</title>
        <authorList>
            <person name="Palmer J.M."/>
            <person name="Drees K.P."/>
            <person name="Foster J.T."/>
            <person name="Lindner D.L."/>
        </authorList>
    </citation>
    <scope>NUCLEOTIDE SEQUENCE [LARGE SCALE GENOMIC DNA]</scope>
    <source>
        <strain evidence="2">20631-21</strain>
    </source>
</reference>
<dbReference type="VEuPathDB" id="FungiDB:GMDG_02550"/>
<organism evidence="2">
    <name type="scientific">Pseudogymnoascus destructans</name>
    <dbReference type="NCBI Taxonomy" id="655981"/>
    <lineage>
        <taxon>Eukaryota</taxon>
        <taxon>Fungi</taxon>
        <taxon>Dikarya</taxon>
        <taxon>Ascomycota</taxon>
        <taxon>Pezizomycotina</taxon>
        <taxon>Leotiomycetes</taxon>
        <taxon>Thelebolales</taxon>
        <taxon>Thelebolaceae</taxon>
        <taxon>Pseudogymnoascus</taxon>
    </lineage>
</organism>
<dbReference type="EMBL" id="KV441405">
    <property type="protein sequence ID" value="OAF56170.1"/>
    <property type="molecule type" value="Genomic_DNA"/>
</dbReference>
<dbReference type="GeneID" id="36290573"/>
<feature type="domain" description="Beta-xylosidase C-terminal Concanavalin A-like" evidence="1">
    <location>
        <begin position="67"/>
        <end position="244"/>
    </location>
</feature>
<name>A0A177A3J8_9PEZI</name>
<proteinExistence type="predicted"/>
<dbReference type="InterPro" id="IPR041542">
    <property type="entry name" value="GH43_C2"/>
</dbReference>
<accession>A0A177A3J8</accession>
<dbReference type="Proteomes" id="UP000077154">
    <property type="component" value="Unassembled WGS sequence"/>
</dbReference>
<dbReference type="eggNOG" id="ENOG502SIVT">
    <property type="taxonomic scope" value="Eukaryota"/>
</dbReference>
<dbReference type="AlphaFoldDB" id="A0A177A3J8"/>
<protein>
    <recommendedName>
        <fullName evidence="1">Beta-xylosidase C-terminal Concanavalin A-like domain-containing protein</fullName>
    </recommendedName>
</protein>
<sequence>MGRETVLFPVTWEADAWPVLSPVQGHISGWPLPKRTRDVRGSVAFVGDPDVVDFHPGSKIPAHFVHLTSPQEMSLIMRVQTDTRFVFSVDVVDFSPEKEGEEETGVTAFLTQTQHLDLGIVMLDTGKRDKRGKEELGLHMRLRVTNVPGSAVNFGGVETVVRPLPRGWEGAPIRLGVKAVNETHYEFFAASVRKPREVEVMGTAPATILSGGDGPFTGTLVGAYATSNGGAGKTESYVSRWRYQGKGQDIGNGETVPYTPFVVG</sequence>